<dbReference type="SMART" id="SM00591">
    <property type="entry name" value="RWD"/>
    <property type="match status" value="1"/>
</dbReference>
<dbReference type="EMBL" id="CP058610">
    <property type="protein sequence ID" value="QLG74492.1"/>
    <property type="molecule type" value="Genomic_DNA"/>
</dbReference>
<dbReference type="InterPro" id="IPR016135">
    <property type="entry name" value="UBQ-conjugating_enzyme/RWD"/>
</dbReference>
<dbReference type="RefSeq" id="XP_037146217.1">
    <property type="nucleotide sequence ID" value="XM_037290322.1"/>
</dbReference>
<gene>
    <name evidence="3" type="ORF">HG535_0G03750</name>
</gene>
<name>A0A7H9B9U1_ZYGMR</name>
<accession>A0A7H9B9U1</accession>
<dbReference type="Pfam" id="PF05773">
    <property type="entry name" value="RWD"/>
    <property type="match status" value="1"/>
</dbReference>
<evidence type="ECO:0000313" key="3">
    <source>
        <dbReference type="EMBL" id="QLG74492.1"/>
    </source>
</evidence>
<feature type="domain" description="RWD" evidence="2">
    <location>
        <begin position="9"/>
        <end position="161"/>
    </location>
</feature>
<keyword evidence="4" id="KW-1185">Reference proteome</keyword>
<feature type="compositionally biased region" description="Acidic residues" evidence="1">
    <location>
        <begin position="81"/>
        <end position="101"/>
    </location>
</feature>
<dbReference type="Proteomes" id="UP000509704">
    <property type="component" value="Chromosome 7"/>
</dbReference>
<organism evidence="3 4">
    <name type="scientific">Zygotorulaspora mrakii</name>
    <name type="common">Zygosaccharomyces mrakii</name>
    <dbReference type="NCBI Taxonomy" id="42260"/>
    <lineage>
        <taxon>Eukaryota</taxon>
        <taxon>Fungi</taxon>
        <taxon>Dikarya</taxon>
        <taxon>Ascomycota</taxon>
        <taxon>Saccharomycotina</taxon>
        <taxon>Saccharomycetes</taxon>
        <taxon>Saccharomycetales</taxon>
        <taxon>Saccharomycetaceae</taxon>
        <taxon>Zygotorulaspora</taxon>
    </lineage>
</organism>
<dbReference type="PROSITE" id="PS50908">
    <property type="entry name" value="RWD"/>
    <property type="match status" value="1"/>
</dbReference>
<dbReference type="OrthoDB" id="277175at2759"/>
<evidence type="ECO:0000259" key="2">
    <source>
        <dbReference type="PROSITE" id="PS50908"/>
    </source>
</evidence>
<dbReference type="GeneID" id="59238275"/>
<evidence type="ECO:0000256" key="1">
    <source>
        <dbReference type="SAM" id="MobiDB-lite"/>
    </source>
</evidence>
<evidence type="ECO:0000313" key="4">
    <source>
        <dbReference type="Proteomes" id="UP000509704"/>
    </source>
</evidence>
<sequence length="260" mass="31179">MDYKTEQAEELEVLESIYPDTEDLEILEKKYPDIRFTSKCELEPQVEDFKFTERLLLIVEFLLPEKYPDEAPIMKFHLEEEPLEDADGESDEEREEEEQEYDEHGNKVERKLKNFADAVSFEHFIPELQARIEEQIEEEMLQGTQMCFALISSIKELSESWYTGEINKLKREHELELQKREREEQKKFQGTKVTRESYLEWRSKFREEWKLDEKDEQRRTQAHHGRLTGKQIFQRGLAGEFDEEESEVNTTAEKLKKSVI</sequence>
<dbReference type="InterPro" id="IPR040213">
    <property type="entry name" value="GIR2-like"/>
</dbReference>
<dbReference type="PANTHER" id="PTHR12292">
    <property type="entry name" value="RWD DOMAIN-CONTAINING PROTEIN"/>
    <property type="match status" value="1"/>
</dbReference>
<proteinExistence type="predicted"/>
<dbReference type="SUPFAM" id="SSF54495">
    <property type="entry name" value="UBC-like"/>
    <property type="match status" value="1"/>
</dbReference>
<dbReference type="AlphaFoldDB" id="A0A7H9B9U1"/>
<feature type="region of interest" description="Disordered" evidence="1">
    <location>
        <begin position="80"/>
        <end position="107"/>
    </location>
</feature>
<dbReference type="KEGG" id="zmk:HG535_0G03750"/>
<dbReference type="Gene3D" id="3.10.110.10">
    <property type="entry name" value="Ubiquitin Conjugating Enzyme"/>
    <property type="match status" value="1"/>
</dbReference>
<dbReference type="InterPro" id="IPR006575">
    <property type="entry name" value="RWD_dom"/>
</dbReference>
<reference evidence="3 4" key="1">
    <citation type="submission" date="2020-07" db="EMBL/GenBank/DDBJ databases">
        <title>The yeast mating-type switching endonuclease HO is a domesticated member of an unorthodox homing genetic element family.</title>
        <authorList>
            <person name="Coughlan A.Y."/>
            <person name="Lombardi L."/>
            <person name="Braun-Galleani S."/>
            <person name="Martos A.R."/>
            <person name="Galeote V."/>
            <person name="Bigey F."/>
            <person name="Dequin S."/>
            <person name="Byrne K.P."/>
            <person name="Wolfe K.H."/>
        </authorList>
    </citation>
    <scope>NUCLEOTIDE SEQUENCE [LARGE SCALE GENOMIC DNA]</scope>
    <source>
        <strain evidence="3 4">NRRL Y-6702</strain>
    </source>
</reference>
<protein>
    <recommendedName>
        <fullName evidence="2">RWD domain-containing protein</fullName>
    </recommendedName>
</protein>